<dbReference type="EMBL" id="LSMT01000164">
    <property type="protein sequence ID" value="PFX24911.1"/>
    <property type="molecule type" value="Genomic_DNA"/>
</dbReference>
<proteinExistence type="predicted"/>
<feature type="region of interest" description="Disordered" evidence="1">
    <location>
        <begin position="30"/>
        <end position="78"/>
    </location>
</feature>
<name>A0A2B4S4T9_STYPI</name>
<protein>
    <submittedName>
        <fullName evidence="2">Uncharacterized protein</fullName>
    </submittedName>
</protein>
<gene>
    <name evidence="2" type="ORF">AWC38_SpisGene10473</name>
</gene>
<comment type="caution">
    <text evidence="2">The sequence shown here is derived from an EMBL/GenBank/DDBJ whole genome shotgun (WGS) entry which is preliminary data.</text>
</comment>
<evidence type="ECO:0000256" key="1">
    <source>
        <dbReference type="SAM" id="MobiDB-lite"/>
    </source>
</evidence>
<dbReference type="Proteomes" id="UP000225706">
    <property type="component" value="Unassembled WGS sequence"/>
</dbReference>
<feature type="compositionally biased region" description="Low complexity" evidence="1">
    <location>
        <begin position="33"/>
        <end position="42"/>
    </location>
</feature>
<dbReference type="AlphaFoldDB" id="A0A2B4S4T9"/>
<organism evidence="2 3">
    <name type="scientific">Stylophora pistillata</name>
    <name type="common">Smooth cauliflower coral</name>
    <dbReference type="NCBI Taxonomy" id="50429"/>
    <lineage>
        <taxon>Eukaryota</taxon>
        <taxon>Metazoa</taxon>
        <taxon>Cnidaria</taxon>
        <taxon>Anthozoa</taxon>
        <taxon>Hexacorallia</taxon>
        <taxon>Scleractinia</taxon>
        <taxon>Astrocoeniina</taxon>
        <taxon>Pocilloporidae</taxon>
        <taxon>Stylophora</taxon>
    </lineage>
</organism>
<evidence type="ECO:0000313" key="3">
    <source>
        <dbReference type="Proteomes" id="UP000225706"/>
    </source>
</evidence>
<sequence length="668" mass="75257">MTKHDKDKMIAKDYEIHVKLIETSLLGLKRNVPSTSTSTAPPESCQPSASFEDEAPPSKRKKDSKVPLGHGRHRPETKAKIDLFKKIHSSEKSSLEIKRLPKEYKLWEVFKTEKRYANCKTTKSLTRKITDVIGTTLEEKEGTRSKENESEKEEAGISDNCGIFKEEAKLQQQHEKHSAGAEWFSQAQRRQWKVTQNSVHRQCRVQTAILHSRRHLCQHKAQLDWTTVETDSCSDYEAHSNSGNDDDSDWEDVTEDCGTHRFQFADPVAEMQDSVVQSGVLPNLEFLCEANEQCAATNLAILRQVALLETTFLFILRIADSQNACCYVNGSTVKAIATSLTRDGLGLKPGLEFDERRKVLVGSTNKIDIDFIRKNPVPNPSELKQSMIKDPDISLVTTIDRKISLPVGVYYEAADQSGKEVLAEVEEIARHLQTCLACLEAQSKSSNSILISNCGCTSRCVQVIFTNTTSHTLTRFSLEGFDLDGKKEVEKVNTIIGHAELPSLLKAEQCIEKAEKTLMQILKNAKAKFKVSGTMQGPKGTPAEKTVASVTFIKNSLHRLRTRLSKECPHLLEVVDVRTLLSLVNEYFSSEMRQVTDTPTVLDCAMNFVEVADETLKRIDCPGYICFTREKQHYELPSQFSIKCEDLLPVPREPTTFLNKEDIKRLKD</sequence>
<keyword evidence="3" id="KW-1185">Reference proteome</keyword>
<accession>A0A2B4S4T9</accession>
<evidence type="ECO:0000313" key="2">
    <source>
        <dbReference type="EMBL" id="PFX24911.1"/>
    </source>
</evidence>
<reference evidence="3" key="1">
    <citation type="journal article" date="2017" name="bioRxiv">
        <title>Comparative analysis of the genomes of Stylophora pistillata and Acropora digitifera provides evidence for extensive differences between species of corals.</title>
        <authorList>
            <person name="Voolstra C.R."/>
            <person name="Li Y."/>
            <person name="Liew Y.J."/>
            <person name="Baumgarten S."/>
            <person name="Zoccola D."/>
            <person name="Flot J.-F."/>
            <person name="Tambutte S."/>
            <person name="Allemand D."/>
            <person name="Aranda M."/>
        </authorList>
    </citation>
    <scope>NUCLEOTIDE SEQUENCE [LARGE SCALE GENOMIC DNA]</scope>
</reference>